<comment type="caution">
    <text evidence="2">The sequence shown here is derived from an EMBL/GenBank/DDBJ whole genome shotgun (WGS) entry which is preliminary data.</text>
</comment>
<organism evidence="2 3">
    <name type="scientific">Solanum tuberosum</name>
    <name type="common">Potato</name>
    <dbReference type="NCBI Taxonomy" id="4113"/>
    <lineage>
        <taxon>Eukaryota</taxon>
        <taxon>Viridiplantae</taxon>
        <taxon>Streptophyta</taxon>
        <taxon>Embryophyta</taxon>
        <taxon>Tracheophyta</taxon>
        <taxon>Spermatophyta</taxon>
        <taxon>Magnoliopsida</taxon>
        <taxon>eudicotyledons</taxon>
        <taxon>Gunneridae</taxon>
        <taxon>Pentapetalae</taxon>
        <taxon>asterids</taxon>
        <taxon>lamiids</taxon>
        <taxon>Solanales</taxon>
        <taxon>Solanaceae</taxon>
        <taxon>Solanoideae</taxon>
        <taxon>Solaneae</taxon>
        <taxon>Solanum</taxon>
    </lineage>
</organism>
<keyword evidence="3" id="KW-1185">Reference proteome</keyword>
<proteinExistence type="predicted"/>
<dbReference type="Proteomes" id="UP000826656">
    <property type="component" value="Unassembled WGS sequence"/>
</dbReference>
<gene>
    <name evidence="2" type="ORF">KY290_020868</name>
</gene>
<evidence type="ECO:0000313" key="2">
    <source>
        <dbReference type="EMBL" id="KAH0757375.1"/>
    </source>
</evidence>
<accession>A0ABQ7V2Y8</accession>
<protein>
    <submittedName>
        <fullName evidence="2">Uncharacterized protein</fullName>
    </submittedName>
</protein>
<sequence>MQACHVLLGRPWQYGRSTRHDGRTNTYSLVSNGRMYVLHHMSLSQVNGMYQKMSELRDKRKKDEGHMEIEGHEEEERRKLPKDCPLFEELNIKFTSCWAHNGQTKWLIEVIQRISKSYQGKLRNSKGYVRESTNDSTFIGKGSVKVRVDVYVLTFTSPLFVPMLRMICESVVSKVEAKLENTLIEVKLCDTSLYYVFTYDDAHAFEWSMFLEGKSSNRAKGVYLIQVHGFPFHLTPAVN</sequence>
<name>A0ABQ7V2Y8_SOLTU</name>
<evidence type="ECO:0000256" key="1">
    <source>
        <dbReference type="SAM" id="MobiDB-lite"/>
    </source>
</evidence>
<feature type="region of interest" description="Disordered" evidence="1">
    <location>
        <begin position="56"/>
        <end position="76"/>
    </location>
</feature>
<dbReference type="EMBL" id="JAIVGD010000015">
    <property type="protein sequence ID" value="KAH0757375.1"/>
    <property type="molecule type" value="Genomic_DNA"/>
</dbReference>
<reference evidence="2 3" key="1">
    <citation type="journal article" date="2021" name="bioRxiv">
        <title>Chromosome-scale and haplotype-resolved genome assembly of a tetraploid potato cultivar.</title>
        <authorList>
            <person name="Sun H."/>
            <person name="Jiao W.-B."/>
            <person name="Krause K."/>
            <person name="Campoy J.A."/>
            <person name="Goel M."/>
            <person name="Folz-Donahue K."/>
            <person name="Kukat C."/>
            <person name="Huettel B."/>
            <person name="Schneeberger K."/>
        </authorList>
    </citation>
    <scope>NUCLEOTIDE SEQUENCE [LARGE SCALE GENOMIC DNA]</scope>
    <source>
        <strain evidence="2">SolTubOtavaFocal</strain>
        <tissue evidence="2">Leaves</tissue>
    </source>
</reference>
<evidence type="ECO:0000313" key="3">
    <source>
        <dbReference type="Proteomes" id="UP000826656"/>
    </source>
</evidence>